<accession>A0ABV1GG98</accession>
<keyword evidence="2" id="KW-1185">Reference proteome</keyword>
<dbReference type="Gene3D" id="3.20.20.80">
    <property type="entry name" value="Glycosidases"/>
    <property type="match status" value="1"/>
</dbReference>
<dbReference type="Proteomes" id="UP001477672">
    <property type="component" value="Unassembled WGS sequence"/>
</dbReference>
<evidence type="ECO:0008006" key="3">
    <source>
        <dbReference type="Google" id="ProtNLM"/>
    </source>
</evidence>
<protein>
    <recommendedName>
        <fullName evidence="3">Glycoside hydrolase family 42 N-terminal domain-containing protein</fullName>
    </recommendedName>
</protein>
<name>A0ABV1GG98_9FIRM</name>
<dbReference type="SUPFAM" id="SSF51445">
    <property type="entry name" value="(Trans)glycosidases"/>
    <property type="match status" value="1"/>
</dbReference>
<evidence type="ECO:0000313" key="2">
    <source>
        <dbReference type="Proteomes" id="UP001477672"/>
    </source>
</evidence>
<dbReference type="EMBL" id="JBBMFA010000096">
    <property type="protein sequence ID" value="MEQ2520833.1"/>
    <property type="molecule type" value="Genomic_DNA"/>
</dbReference>
<organism evidence="1 2">
    <name type="scientific">Ruthenibacterium intestinale</name>
    <dbReference type="NCBI Taxonomy" id="3133163"/>
    <lineage>
        <taxon>Bacteria</taxon>
        <taxon>Bacillati</taxon>
        <taxon>Bacillota</taxon>
        <taxon>Clostridia</taxon>
        <taxon>Eubacteriales</taxon>
        <taxon>Oscillospiraceae</taxon>
        <taxon>Ruthenibacterium</taxon>
    </lineage>
</organism>
<proteinExistence type="predicted"/>
<reference evidence="1 2" key="1">
    <citation type="submission" date="2024-03" db="EMBL/GenBank/DDBJ databases">
        <title>Human intestinal bacterial collection.</title>
        <authorList>
            <person name="Pauvert C."/>
            <person name="Hitch T.C.A."/>
            <person name="Clavel T."/>
        </authorList>
    </citation>
    <scope>NUCLEOTIDE SEQUENCE [LARGE SCALE GENOMIC DNA]</scope>
    <source>
        <strain evidence="1 2">CLA-JM-H11</strain>
    </source>
</reference>
<dbReference type="RefSeq" id="WP_349216379.1">
    <property type="nucleotide sequence ID" value="NZ_JBBMFA010000096.1"/>
</dbReference>
<gene>
    <name evidence="1" type="ORF">WMO24_10395</name>
</gene>
<dbReference type="InterPro" id="IPR017853">
    <property type="entry name" value="GH"/>
</dbReference>
<comment type="caution">
    <text evidence="1">The sequence shown here is derived from an EMBL/GenBank/DDBJ whole genome shotgun (WGS) entry which is preliminary data.</text>
</comment>
<evidence type="ECO:0000313" key="1">
    <source>
        <dbReference type="EMBL" id="MEQ2520833.1"/>
    </source>
</evidence>
<sequence>MSEPSYEQRILEIHGINMWNMFHVDRAIRFAKRHKMTGIAFHCNELIDKVVFPEKYFTKDELLKYNPVRNSITKNYRYYLRSVLDRCAENNLTFYAEIKEIYFPYDLITKYPQLRGENGALCATNPFWWEFIEEKYKEFFELFPDVAGVIVSPGTRESMVSFAANQCTCERCRNYDVDDWYRNLLAAMHNATSAFGKKLVVRDFSYTKAHQYAMVDAARSVASDIAMSMKKVPHDYYPVFPDNPAVGNCGELDQWIEFDTWGQFFGLGVFPCSVAEDMQGRMQRYLAKGAKVIMLRTDWENMTQSSVFCSFNMLNLIAGAMLSYDVNTSMDEIYEAWFEEGLVMPLLQDTFAQVPSPVKDEHTKAALHEMMVRNWKIIEKAIHVRGHVFNRNCQFFDRYDLTYNIMTVFHSRDQWEPGASKRVEPTEENIRLMLLEKEEATEMARSLKELVNPENLVLSEPIAEYLRFMADGFLAYVEGFQLECATTVYTKRAEQTRLPEHVEQARKSLAGYEKLAERCRALTAGKDYSHVVCYMLDGQRLLRFKADVQKVLDAIETQL</sequence>